<proteinExistence type="predicted"/>
<name>A0A511BA74_9PROT</name>
<accession>A0A511BA74</accession>
<sequence length="292" mass="31468">MPRHTAPQAPGWGVPQGVIASSGIVTPDSTTHLVEWDGKIATLQTGATSHPPAWAAVLVDGTQLAKACSAGWVRPLEAATNCGLPGGHEDVALAWDRSRLPGQPGWAAFWSVARHPGRRGLHFGARGTLEIALLADGVGPDDVYNQLSTPAGVDRAFRKLDVLRPYIVWWRTPDDAARIMQQSGALMTSAPVSEITSISAHVKAGAATSIFVAETDQMIRTPLFWAVPSTVSDNDARQTLERLHIQSPHLEDVPDSLNDTHTHALTISDTFWLANGDALEQRFRTWFGSDTP</sequence>
<comment type="caution">
    <text evidence="1">The sequence shown here is derived from an EMBL/GenBank/DDBJ whole genome shotgun (WGS) entry which is preliminary data.</text>
</comment>
<dbReference type="Gene3D" id="3.40.190.10">
    <property type="entry name" value="Periplasmic binding protein-like II"/>
    <property type="match status" value="1"/>
</dbReference>
<organism evidence="1 2">
    <name type="scientific">Gluconobacter wancherniae NBRC 103581</name>
    <dbReference type="NCBI Taxonomy" id="656744"/>
    <lineage>
        <taxon>Bacteria</taxon>
        <taxon>Pseudomonadati</taxon>
        <taxon>Pseudomonadota</taxon>
        <taxon>Alphaproteobacteria</taxon>
        <taxon>Acetobacterales</taxon>
        <taxon>Acetobacteraceae</taxon>
        <taxon>Gluconobacter</taxon>
    </lineage>
</organism>
<dbReference type="Pfam" id="PF13416">
    <property type="entry name" value="SBP_bac_8"/>
    <property type="match status" value="1"/>
</dbReference>
<reference evidence="1 2" key="1">
    <citation type="submission" date="2019-07" db="EMBL/GenBank/DDBJ databases">
        <title>Whole genome shotgun sequence of Gluconobacter wancherniae NBRC 103581.</title>
        <authorList>
            <person name="Hosoyama A."/>
            <person name="Uohara A."/>
            <person name="Ohji S."/>
            <person name="Ichikawa N."/>
        </authorList>
    </citation>
    <scope>NUCLEOTIDE SEQUENCE [LARGE SCALE GENOMIC DNA]</scope>
    <source>
        <strain evidence="1 2">NBRC 103581</strain>
    </source>
</reference>
<dbReference type="InterPro" id="IPR006059">
    <property type="entry name" value="SBP"/>
</dbReference>
<keyword evidence="2" id="KW-1185">Reference proteome</keyword>
<dbReference type="AlphaFoldDB" id="A0A511BA74"/>
<protein>
    <submittedName>
        <fullName evidence="1">ABC transporter substrate-binding protein</fullName>
    </submittedName>
</protein>
<dbReference type="Proteomes" id="UP000321230">
    <property type="component" value="Unassembled WGS sequence"/>
</dbReference>
<dbReference type="SUPFAM" id="SSF53850">
    <property type="entry name" value="Periplasmic binding protein-like II"/>
    <property type="match status" value="1"/>
</dbReference>
<dbReference type="EMBL" id="BJUZ01000005">
    <property type="protein sequence ID" value="GEK94727.1"/>
    <property type="molecule type" value="Genomic_DNA"/>
</dbReference>
<evidence type="ECO:0000313" key="2">
    <source>
        <dbReference type="Proteomes" id="UP000321230"/>
    </source>
</evidence>
<gene>
    <name evidence="1" type="ORF">GWA01_24970</name>
</gene>
<evidence type="ECO:0000313" key="1">
    <source>
        <dbReference type="EMBL" id="GEK94727.1"/>
    </source>
</evidence>